<reference evidence="4" key="1">
    <citation type="journal article" date="2020" name="bioRxiv">
        <title>Whole genome comparisons of ergot fungi reveals the divergence and evolution of species within the genus Claviceps are the result of varying mechanisms driving genome evolution and host range expansion.</title>
        <authorList>
            <person name="Wyka S.A."/>
            <person name="Mondo S.J."/>
            <person name="Liu M."/>
            <person name="Dettman J."/>
            <person name="Nalam V."/>
            <person name="Broders K.D."/>
        </authorList>
    </citation>
    <scope>NUCLEOTIDE SEQUENCE</scope>
    <source>
        <strain evidence="4">CCC 602</strain>
    </source>
</reference>
<dbReference type="SMART" id="SM00066">
    <property type="entry name" value="GAL4"/>
    <property type="match status" value="1"/>
</dbReference>
<comment type="caution">
    <text evidence="4">The sequence shown here is derived from an EMBL/GenBank/DDBJ whole genome shotgun (WGS) entry which is preliminary data.</text>
</comment>
<evidence type="ECO:0000313" key="5">
    <source>
        <dbReference type="Proteomes" id="UP000748025"/>
    </source>
</evidence>
<proteinExistence type="predicted"/>
<dbReference type="GO" id="GO:0000981">
    <property type="term" value="F:DNA-binding transcription factor activity, RNA polymerase II-specific"/>
    <property type="evidence" value="ECO:0007669"/>
    <property type="project" value="InterPro"/>
</dbReference>
<dbReference type="AlphaFoldDB" id="A0A9P7N5T1"/>
<gene>
    <name evidence="4" type="ORF">E4U43_004516</name>
</gene>
<dbReference type="Proteomes" id="UP000748025">
    <property type="component" value="Unassembled WGS sequence"/>
</dbReference>
<sequence length="208" mass="22686">MERRWAPLRPALAQSAPASAPPTDNIIINSNNNKPRQKRRQVAAACSNCRRRKEKCDDKRPTCSACAKRGVPCNNDSKNDDAGSALAALTTLTTLTTLKSRNAALLHENEQLRHLFVALRTASPSRGQDMLARLRAADDPLHALRAIQRVTSPLSSSLASSSSPPSSPDMRLDARLERLELLALRESSIRVDARPWTAVAGDGLVSEY</sequence>
<dbReference type="PANTHER" id="PTHR47256">
    <property type="entry name" value="ZN(II)2CYS6 TRANSCRIPTION FACTOR (EUROFUNG)-RELATED"/>
    <property type="match status" value="1"/>
</dbReference>
<dbReference type="GO" id="GO:0008270">
    <property type="term" value="F:zinc ion binding"/>
    <property type="evidence" value="ECO:0007669"/>
    <property type="project" value="InterPro"/>
</dbReference>
<protein>
    <recommendedName>
        <fullName evidence="3">Zn(2)-C6 fungal-type domain-containing protein</fullName>
    </recommendedName>
</protein>
<dbReference type="OrthoDB" id="2943660at2759"/>
<feature type="compositionally biased region" description="Low complexity" evidence="2">
    <location>
        <begin position="7"/>
        <end position="22"/>
    </location>
</feature>
<dbReference type="PROSITE" id="PS50048">
    <property type="entry name" value="ZN2_CY6_FUNGAL_2"/>
    <property type="match status" value="1"/>
</dbReference>
<feature type="non-terminal residue" evidence="4">
    <location>
        <position position="208"/>
    </location>
</feature>
<evidence type="ECO:0000259" key="3">
    <source>
        <dbReference type="PROSITE" id="PS50048"/>
    </source>
</evidence>
<dbReference type="EMBL" id="SRPW01002943">
    <property type="protein sequence ID" value="KAG5989358.1"/>
    <property type="molecule type" value="Genomic_DNA"/>
</dbReference>
<feature type="region of interest" description="Disordered" evidence="2">
    <location>
        <begin position="1"/>
        <end position="39"/>
    </location>
</feature>
<name>A0A9P7N5T1_9HYPO</name>
<dbReference type="PANTHER" id="PTHR47256:SF1">
    <property type="entry name" value="ZN(II)2CYS6 TRANSCRIPTION FACTOR (EUROFUNG)"/>
    <property type="match status" value="1"/>
</dbReference>
<evidence type="ECO:0000256" key="1">
    <source>
        <dbReference type="ARBA" id="ARBA00023242"/>
    </source>
</evidence>
<keyword evidence="5" id="KW-1185">Reference proteome</keyword>
<dbReference type="InterPro" id="IPR053187">
    <property type="entry name" value="Notoamide_regulator"/>
</dbReference>
<dbReference type="PROSITE" id="PS00463">
    <property type="entry name" value="ZN2_CY6_FUNGAL_1"/>
    <property type="match status" value="1"/>
</dbReference>
<evidence type="ECO:0000256" key="2">
    <source>
        <dbReference type="SAM" id="MobiDB-lite"/>
    </source>
</evidence>
<keyword evidence="1" id="KW-0539">Nucleus</keyword>
<evidence type="ECO:0000313" key="4">
    <source>
        <dbReference type="EMBL" id="KAG5989358.1"/>
    </source>
</evidence>
<organism evidence="4 5">
    <name type="scientific">Claviceps pusilla</name>
    <dbReference type="NCBI Taxonomy" id="123648"/>
    <lineage>
        <taxon>Eukaryota</taxon>
        <taxon>Fungi</taxon>
        <taxon>Dikarya</taxon>
        <taxon>Ascomycota</taxon>
        <taxon>Pezizomycotina</taxon>
        <taxon>Sordariomycetes</taxon>
        <taxon>Hypocreomycetidae</taxon>
        <taxon>Hypocreales</taxon>
        <taxon>Clavicipitaceae</taxon>
        <taxon>Claviceps</taxon>
    </lineage>
</organism>
<dbReference type="InterPro" id="IPR001138">
    <property type="entry name" value="Zn2Cys6_DnaBD"/>
</dbReference>
<dbReference type="SUPFAM" id="SSF57701">
    <property type="entry name" value="Zn2/Cys6 DNA-binding domain"/>
    <property type="match status" value="1"/>
</dbReference>
<feature type="domain" description="Zn(2)-C6 fungal-type" evidence="3">
    <location>
        <begin position="45"/>
        <end position="73"/>
    </location>
</feature>
<dbReference type="InterPro" id="IPR036864">
    <property type="entry name" value="Zn2-C6_fun-type_DNA-bd_sf"/>
</dbReference>
<accession>A0A9P7N5T1</accession>
<dbReference type="Pfam" id="PF00172">
    <property type="entry name" value="Zn_clus"/>
    <property type="match status" value="1"/>
</dbReference>
<dbReference type="CDD" id="cd00067">
    <property type="entry name" value="GAL4"/>
    <property type="match status" value="1"/>
</dbReference>
<dbReference type="Gene3D" id="4.10.240.10">
    <property type="entry name" value="Zn(2)-C6 fungal-type DNA-binding domain"/>
    <property type="match status" value="1"/>
</dbReference>